<dbReference type="OrthoDB" id="10437367at2759"/>
<keyword evidence="1" id="KW-1133">Transmembrane helix</keyword>
<name>A0A8J4T0Q1_9TREM</name>
<sequence>MALANDSFWNKKQVIDKSVDQFANKSRVLSFKSFPASTLQQKEVFISQRFASGIGNGKNREKFVQKEPRLMEEALSSAIAYVAAATATKSSLDSTFGAMAITVAESEPAYCVSDNHGCSLIVYIASALGLLLSFAITTPC</sequence>
<keyword evidence="1" id="KW-0472">Membrane</keyword>
<keyword evidence="1" id="KW-0812">Transmembrane</keyword>
<evidence type="ECO:0000256" key="1">
    <source>
        <dbReference type="SAM" id="Phobius"/>
    </source>
</evidence>
<comment type="caution">
    <text evidence="2">The sequence shown here is derived from an EMBL/GenBank/DDBJ whole genome shotgun (WGS) entry which is preliminary data.</text>
</comment>
<dbReference type="Proteomes" id="UP000748531">
    <property type="component" value="Unassembled WGS sequence"/>
</dbReference>
<proteinExistence type="predicted"/>
<dbReference type="EMBL" id="LUCH01010592">
    <property type="protein sequence ID" value="KAF5395743.1"/>
    <property type="molecule type" value="Genomic_DNA"/>
</dbReference>
<gene>
    <name evidence="2" type="ORF">PHET_11447</name>
</gene>
<dbReference type="AlphaFoldDB" id="A0A8J4T0Q1"/>
<accession>A0A8J4T0Q1</accession>
<evidence type="ECO:0000313" key="2">
    <source>
        <dbReference type="EMBL" id="KAF5395743.1"/>
    </source>
</evidence>
<evidence type="ECO:0000313" key="3">
    <source>
        <dbReference type="Proteomes" id="UP000748531"/>
    </source>
</evidence>
<organism evidence="2 3">
    <name type="scientific">Paragonimus heterotremus</name>
    <dbReference type="NCBI Taxonomy" id="100268"/>
    <lineage>
        <taxon>Eukaryota</taxon>
        <taxon>Metazoa</taxon>
        <taxon>Spiralia</taxon>
        <taxon>Lophotrochozoa</taxon>
        <taxon>Platyhelminthes</taxon>
        <taxon>Trematoda</taxon>
        <taxon>Digenea</taxon>
        <taxon>Plagiorchiida</taxon>
        <taxon>Troglotremata</taxon>
        <taxon>Troglotrematidae</taxon>
        <taxon>Paragonimus</taxon>
    </lineage>
</organism>
<protein>
    <submittedName>
        <fullName evidence="2">Uncharacterized protein</fullName>
    </submittedName>
</protein>
<reference evidence="2" key="1">
    <citation type="submission" date="2019-05" db="EMBL/GenBank/DDBJ databases">
        <title>Annotation for the trematode Paragonimus heterotremus.</title>
        <authorList>
            <person name="Choi Y.-J."/>
        </authorList>
    </citation>
    <scope>NUCLEOTIDE SEQUENCE</scope>
    <source>
        <strain evidence="2">LC</strain>
    </source>
</reference>
<keyword evidence="3" id="KW-1185">Reference proteome</keyword>
<feature type="transmembrane region" description="Helical" evidence="1">
    <location>
        <begin position="120"/>
        <end position="138"/>
    </location>
</feature>